<proteinExistence type="inferred from homology"/>
<evidence type="ECO:0000256" key="4">
    <source>
        <dbReference type="ARBA" id="ARBA00022824"/>
    </source>
</evidence>
<comment type="subcellular location">
    <subcellularLocation>
        <location evidence="1">Endoplasmic reticulum</location>
    </subcellularLocation>
</comment>
<dbReference type="RefSeq" id="XP_056689208.1">
    <property type="nucleotide sequence ID" value="XM_056833230.1"/>
</dbReference>
<evidence type="ECO:0000313" key="10">
    <source>
        <dbReference type="RefSeq" id="XP_056689208.1"/>
    </source>
</evidence>
<keyword evidence="7" id="KW-1185">Reference proteome</keyword>
<evidence type="ECO:0000256" key="1">
    <source>
        <dbReference type="ARBA" id="ARBA00004240"/>
    </source>
</evidence>
<evidence type="ECO:0000259" key="6">
    <source>
        <dbReference type="Pfam" id="PF12931"/>
    </source>
</evidence>
<evidence type="ECO:0000256" key="5">
    <source>
        <dbReference type="ARBA" id="ARBA00022892"/>
    </source>
</evidence>
<evidence type="ECO:0000256" key="3">
    <source>
        <dbReference type="ARBA" id="ARBA00022448"/>
    </source>
</evidence>
<dbReference type="RefSeq" id="XP_056691426.1">
    <property type="nucleotide sequence ID" value="XM_056835448.1"/>
</dbReference>
<accession>A0ABM3R743</accession>
<keyword evidence="3" id="KW-0813">Transport</keyword>
<dbReference type="Proteomes" id="UP000813463">
    <property type="component" value="Chromosome 6"/>
</dbReference>
<sequence length="80" mass="9022">MLAEVGRISDSLKYCQAVYKSLKIGRSPEEDTLKQLLSSLEERIRTHQQSGYAANLAPGKIVVKLLNFFDSTVHRIAQLF</sequence>
<dbReference type="PANTHER" id="PTHR13402:SF6">
    <property type="entry name" value="SECRETORY 16, ISOFORM I"/>
    <property type="match status" value="1"/>
</dbReference>
<evidence type="ECO:0000313" key="7">
    <source>
        <dbReference type="Proteomes" id="UP000813463"/>
    </source>
</evidence>
<keyword evidence="5" id="KW-0931">ER-Golgi transport</keyword>
<dbReference type="Proteomes" id="UP000813463">
    <property type="component" value="Chromosome 2"/>
</dbReference>
<evidence type="ECO:0000313" key="9">
    <source>
        <dbReference type="RefSeq" id="XP_056684917.1"/>
    </source>
</evidence>
<keyword evidence="4" id="KW-0256">Endoplasmic reticulum</keyword>
<reference evidence="8 9" key="2">
    <citation type="submission" date="2025-05" db="UniProtKB">
        <authorList>
            <consortium name="RefSeq"/>
        </authorList>
    </citation>
    <scope>IDENTIFICATION</scope>
    <source>
        <tissue evidence="8 9">Leaf</tissue>
    </source>
</reference>
<feature type="domain" description="Sec16 Sec23-binding" evidence="6">
    <location>
        <begin position="1"/>
        <end position="51"/>
    </location>
</feature>
<dbReference type="InterPro" id="IPR024298">
    <property type="entry name" value="Sec16_Sec23-bd"/>
</dbReference>
<dbReference type="RefSeq" id="XP_056682779.1">
    <property type="nucleotide sequence ID" value="XM_056826801.1"/>
</dbReference>
<dbReference type="Proteomes" id="UP000813463">
    <property type="component" value="Chromosome 5"/>
</dbReference>
<dbReference type="PANTHER" id="PTHR13402">
    <property type="entry name" value="RGPR-RELATED"/>
    <property type="match status" value="1"/>
</dbReference>
<protein>
    <submittedName>
        <fullName evidence="8 9">Protein transport protein SEC16B homolog</fullName>
    </submittedName>
</protein>
<dbReference type="RefSeq" id="XP_056684917.1">
    <property type="nucleotide sequence ID" value="XM_056828939.1"/>
</dbReference>
<reference evidence="7" key="1">
    <citation type="journal article" date="2021" name="Nat. Commun.">
        <title>Genomic analyses provide insights into spinach domestication and the genetic basis of agronomic traits.</title>
        <authorList>
            <person name="Cai X."/>
            <person name="Sun X."/>
            <person name="Xu C."/>
            <person name="Sun H."/>
            <person name="Wang X."/>
            <person name="Ge C."/>
            <person name="Zhang Z."/>
            <person name="Wang Q."/>
            <person name="Fei Z."/>
            <person name="Jiao C."/>
            <person name="Wang Q."/>
        </authorList>
    </citation>
    <scope>NUCLEOTIDE SEQUENCE [LARGE SCALE GENOMIC DNA]</scope>
    <source>
        <strain evidence="7">cv. Varoflay</strain>
    </source>
</reference>
<dbReference type="GeneID" id="130466883"/>
<dbReference type="Proteomes" id="UP000813463">
    <property type="component" value="Chromosome 4"/>
</dbReference>
<evidence type="ECO:0000256" key="2">
    <source>
        <dbReference type="ARBA" id="ARBA00005927"/>
    </source>
</evidence>
<evidence type="ECO:0000313" key="8">
    <source>
        <dbReference type="RefSeq" id="XP_056682779.1"/>
    </source>
</evidence>
<organism evidence="7 11">
    <name type="scientific">Spinacia oleracea</name>
    <name type="common">Spinach</name>
    <dbReference type="NCBI Taxonomy" id="3562"/>
    <lineage>
        <taxon>Eukaryota</taxon>
        <taxon>Viridiplantae</taxon>
        <taxon>Streptophyta</taxon>
        <taxon>Embryophyta</taxon>
        <taxon>Tracheophyta</taxon>
        <taxon>Spermatophyta</taxon>
        <taxon>Magnoliopsida</taxon>
        <taxon>eudicotyledons</taxon>
        <taxon>Gunneridae</taxon>
        <taxon>Pentapetalae</taxon>
        <taxon>Caryophyllales</taxon>
        <taxon>Chenopodiaceae</taxon>
        <taxon>Chenopodioideae</taxon>
        <taxon>Anserineae</taxon>
        <taxon>Spinacia</taxon>
    </lineage>
</organism>
<gene>
    <name evidence="11" type="primary">LOC130466883</name>
    <name evidence="8" type="synonym">LOC130459430</name>
    <name evidence="9" type="synonym">LOC130461051</name>
    <name evidence="10" type="synonym">LOC130463935</name>
</gene>
<comment type="similarity">
    <text evidence="2">Belongs to the SEC16 family.</text>
</comment>
<name>A0ABM3R743_SPIOL</name>
<dbReference type="Pfam" id="PF12931">
    <property type="entry name" value="TPR_Sec16"/>
    <property type="match status" value="1"/>
</dbReference>
<evidence type="ECO:0000313" key="11">
    <source>
        <dbReference type="RefSeq" id="XP_056691426.1"/>
    </source>
</evidence>